<proteinExistence type="predicted"/>
<gene>
    <name evidence="1" type="ORF">MKAN_05345</name>
</gene>
<reference evidence="1 2" key="1">
    <citation type="submission" date="2013-10" db="EMBL/GenBank/DDBJ databases">
        <title>Genome sequence of Mycobacterium kansasii.</title>
        <authorList>
            <consortium name="McGill University Mycobacterium genome consortium"/>
            <person name="Veyrier F.J."/>
            <person name="Behr M.A."/>
        </authorList>
    </citation>
    <scope>NUCLEOTIDE SEQUENCE [LARGE SCALE GENOMIC DNA]</scope>
    <source>
        <strain evidence="1 2">ATCC 12478</strain>
    </source>
</reference>
<dbReference type="EMBL" id="CP006835">
    <property type="protein sequence ID" value="AGZ54032.1"/>
    <property type="molecule type" value="Genomic_DNA"/>
</dbReference>
<sequence>MAMVALVEVFIRVFDAGPATFTRSQYPISLGWITLV</sequence>
<dbReference type="KEGG" id="mkn:MKAN_05345"/>
<protein>
    <submittedName>
        <fullName evidence="1">Uncharacterized protein</fullName>
    </submittedName>
</protein>
<evidence type="ECO:0000313" key="2">
    <source>
        <dbReference type="Proteomes" id="UP000017786"/>
    </source>
</evidence>
<name>U5WYJ1_MYCKA</name>
<dbReference type="AlphaFoldDB" id="U5WYJ1"/>
<accession>U5WYJ1</accession>
<organism evidence="1 2">
    <name type="scientific">Mycobacterium kansasii ATCC 12478</name>
    <dbReference type="NCBI Taxonomy" id="557599"/>
    <lineage>
        <taxon>Bacteria</taxon>
        <taxon>Bacillati</taxon>
        <taxon>Actinomycetota</taxon>
        <taxon>Actinomycetes</taxon>
        <taxon>Mycobacteriales</taxon>
        <taxon>Mycobacteriaceae</taxon>
        <taxon>Mycobacterium</taxon>
    </lineage>
</organism>
<dbReference type="Proteomes" id="UP000017786">
    <property type="component" value="Chromosome"/>
</dbReference>
<evidence type="ECO:0000313" key="1">
    <source>
        <dbReference type="EMBL" id="AGZ54032.1"/>
    </source>
</evidence>
<dbReference type="HOGENOM" id="CLU_3357169_0_0_11"/>